<dbReference type="EMBL" id="ML170166">
    <property type="protein sequence ID" value="TDL24616.1"/>
    <property type="molecule type" value="Genomic_DNA"/>
</dbReference>
<evidence type="ECO:0000313" key="2">
    <source>
        <dbReference type="EMBL" id="TDL24616.1"/>
    </source>
</evidence>
<reference evidence="2 3" key="1">
    <citation type="submission" date="2018-06" db="EMBL/GenBank/DDBJ databases">
        <title>A transcriptomic atlas of mushroom development highlights an independent origin of complex multicellularity.</title>
        <authorList>
            <consortium name="DOE Joint Genome Institute"/>
            <person name="Krizsan K."/>
            <person name="Almasi E."/>
            <person name="Merenyi Z."/>
            <person name="Sahu N."/>
            <person name="Viragh M."/>
            <person name="Koszo T."/>
            <person name="Mondo S."/>
            <person name="Kiss B."/>
            <person name="Balint B."/>
            <person name="Kues U."/>
            <person name="Barry K."/>
            <person name="Hegedus J.C."/>
            <person name="Henrissat B."/>
            <person name="Johnson J."/>
            <person name="Lipzen A."/>
            <person name="Ohm R."/>
            <person name="Nagy I."/>
            <person name="Pangilinan J."/>
            <person name="Yan J."/>
            <person name="Xiong Y."/>
            <person name="Grigoriev I.V."/>
            <person name="Hibbett D.S."/>
            <person name="Nagy L.G."/>
        </authorList>
    </citation>
    <scope>NUCLEOTIDE SEQUENCE [LARGE SCALE GENOMIC DNA]</scope>
    <source>
        <strain evidence="2 3">SZMC22713</strain>
    </source>
</reference>
<feature type="compositionally biased region" description="Low complexity" evidence="1">
    <location>
        <begin position="127"/>
        <end position="143"/>
    </location>
</feature>
<dbReference type="OrthoDB" id="2162994at2759"/>
<feature type="region of interest" description="Disordered" evidence="1">
    <location>
        <begin position="65"/>
        <end position="147"/>
    </location>
</feature>
<name>A0A4Y7QB69_9AGAM</name>
<keyword evidence="3" id="KW-1185">Reference proteome</keyword>
<dbReference type="VEuPathDB" id="FungiDB:BD410DRAFT_96601"/>
<dbReference type="Proteomes" id="UP000294933">
    <property type="component" value="Unassembled WGS sequence"/>
</dbReference>
<organism evidence="2 3">
    <name type="scientific">Rickenella mellea</name>
    <dbReference type="NCBI Taxonomy" id="50990"/>
    <lineage>
        <taxon>Eukaryota</taxon>
        <taxon>Fungi</taxon>
        <taxon>Dikarya</taxon>
        <taxon>Basidiomycota</taxon>
        <taxon>Agaricomycotina</taxon>
        <taxon>Agaricomycetes</taxon>
        <taxon>Hymenochaetales</taxon>
        <taxon>Rickenellaceae</taxon>
        <taxon>Rickenella</taxon>
    </lineage>
</organism>
<protein>
    <submittedName>
        <fullName evidence="2">Uncharacterized protein</fullName>
    </submittedName>
</protein>
<gene>
    <name evidence="2" type="ORF">BD410DRAFT_96601</name>
</gene>
<dbReference type="AlphaFoldDB" id="A0A4Y7QB69"/>
<sequence>MNGTPQRPESAVKAFLELNKRAERVERDAALRLQIIFSRWTELERYLGVIELRAADARKGFTRMAGSLASSPEPPARARPSPNRANRNLNLAPGGRPNNAFLSPVGGGGHPSAPPFQALPLPPSPPASSSVSASQHAAVAAASTKRSSHRLSRGCVDEWEIEQAKPDGMVRRERLRRYLSERSRARRTCPVLRLYAYFVPIRFPKINCAD</sequence>
<accession>A0A4Y7QB69</accession>
<proteinExistence type="predicted"/>
<evidence type="ECO:0000256" key="1">
    <source>
        <dbReference type="SAM" id="MobiDB-lite"/>
    </source>
</evidence>
<evidence type="ECO:0000313" key="3">
    <source>
        <dbReference type="Proteomes" id="UP000294933"/>
    </source>
</evidence>
<feature type="compositionally biased region" description="Low complexity" evidence="1">
    <location>
        <begin position="78"/>
        <end position="93"/>
    </location>
</feature>